<dbReference type="PANTHER" id="PTHR30586">
    <property type="entry name" value="ELECTRON TRANSPORT COMPLEX PROTEIN RNFE"/>
    <property type="match status" value="1"/>
</dbReference>
<dbReference type="NCBIfam" id="TIGR01947">
    <property type="entry name" value="rnfG"/>
    <property type="match status" value="1"/>
</dbReference>
<accession>W4V5R8</accession>
<comment type="similarity">
    <text evidence="8">Belongs to the NqrDE/RnfAE family.</text>
</comment>
<dbReference type="GO" id="GO:0010181">
    <property type="term" value="F:FMN binding"/>
    <property type="evidence" value="ECO:0007669"/>
    <property type="project" value="InterPro"/>
</dbReference>
<dbReference type="HAMAP" id="MF_00478">
    <property type="entry name" value="RsxE_RnfE"/>
    <property type="match status" value="1"/>
</dbReference>
<keyword evidence="9" id="KW-0597">Phosphoprotein</keyword>
<evidence type="ECO:0000256" key="1">
    <source>
        <dbReference type="ARBA" id="ARBA00004127"/>
    </source>
</evidence>
<evidence type="ECO:0000256" key="6">
    <source>
        <dbReference type="ARBA" id="ARBA00022989"/>
    </source>
</evidence>
<comment type="subcellular location">
    <subcellularLocation>
        <location evidence="8">Cell membrane</location>
        <topology evidence="8">Multi-pass membrane protein</topology>
    </subcellularLocation>
    <subcellularLocation>
        <location evidence="9">Cell membrane</location>
        <topology evidence="9">Single-pass membrane protein</topology>
    </subcellularLocation>
    <subcellularLocation>
        <location evidence="1">Endomembrane system</location>
        <topology evidence="1">Multi-pass membrane protein</topology>
    </subcellularLocation>
</comment>
<evidence type="ECO:0000256" key="7">
    <source>
        <dbReference type="ARBA" id="ARBA00023136"/>
    </source>
</evidence>
<comment type="cofactor">
    <cofactor evidence="9">
        <name>FMN</name>
        <dbReference type="ChEBI" id="CHEBI:58210"/>
    </cofactor>
</comment>
<keyword evidence="3 8" id="KW-0812">Transmembrane</keyword>
<dbReference type="InterPro" id="IPR010968">
    <property type="entry name" value="RnfE"/>
</dbReference>
<dbReference type="EC" id="7.-.-.-" evidence="8"/>
<dbReference type="Pfam" id="PF02508">
    <property type="entry name" value="Rnf-Nqr"/>
    <property type="match status" value="1"/>
</dbReference>
<keyword evidence="9" id="KW-0288">FMN</keyword>
<protein>
    <recommendedName>
        <fullName evidence="8 9">Multifunctional fusion protein</fullName>
    </recommendedName>
    <domain>
        <recommendedName>
            <fullName evidence="8">Ion-translocating oxidoreductase complex subunit E</fullName>
            <ecNumber evidence="8">7.-.-.-</ecNumber>
        </recommendedName>
        <alternativeName>
            <fullName evidence="8">Rnf electron transport complex subunit E</fullName>
        </alternativeName>
    </domain>
    <domain>
        <recommendedName>
            <fullName evidence="9">Ion-translocating oxidoreductase complex subunit G</fullName>
        </recommendedName>
        <alternativeName>
            <fullName evidence="9">Rnf electron transport complex subunit G</fullName>
        </alternativeName>
    </domain>
</protein>
<comment type="caution">
    <text evidence="11">The sequence shown here is derived from an EMBL/GenBank/DDBJ whole genome shotgun (WGS) entry which is preliminary data.</text>
</comment>
<keyword evidence="4 8" id="KW-1278">Translocase</keyword>
<feature type="transmembrane region" description="Helical" evidence="8">
    <location>
        <begin position="363"/>
        <end position="387"/>
    </location>
</feature>
<gene>
    <name evidence="9" type="primary">rnfG</name>
    <name evidence="8" type="synonym">rnfE</name>
    <name evidence="11" type="ORF">JCM21531_1975</name>
</gene>
<feature type="modified residue" description="FMN phosphoryl threonine" evidence="9">
    <location>
        <position position="170"/>
    </location>
</feature>
<dbReference type="SMART" id="SM00900">
    <property type="entry name" value="FMN_bind"/>
    <property type="match status" value="1"/>
</dbReference>
<feature type="transmembrane region" description="Helical" evidence="8">
    <location>
        <begin position="268"/>
        <end position="288"/>
    </location>
</feature>
<keyword evidence="12" id="KW-1185">Reference proteome</keyword>
<evidence type="ECO:0000256" key="4">
    <source>
        <dbReference type="ARBA" id="ARBA00022967"/>
    </source>
</evidence>
<keyword evidence="7 8" id="KW-0472">Membrane</keyword>
<dbReference type="PANTHER" id="PTHR30586:SF0">
    <property type="entry name" value="ION-TRANSLOCATING OXIDOREDUCTASE COMPLEX SUBUNIT E"/>
    <property type="match status" value="1"/>
</dbReference>
<name>W4V5R8_9FIRM</name>
<keyword evidence="2 8" id="KW-0813">Transport</keyword>
<reference evidence="11" key="1">
    <citation type="journal article" date="2014" name="Genome Announc.">
        <title>Draft Genome Sequence of Clostridium straminisolvens Strain JCM 21531T, Isolated from a Cellulose-Degrading Bacterial Community.</title>
        <authorList>
            <person name="Yuki M."/>
            <person name="Oshima K."/>
            <person name="Suda W."/>
            <person name="Sakamoto M."/>
            <person name="Kitamura K."/>
            <person name="Iida T."/>
            <person name="Hattori M."/>
            <person name="Ohkuma M."/>
        </authorList>
    </citation>
    <scope>NUCLEOTIDE SEQUENCE [LARGE SCALE GENOMIC DNA]</scope>
    <source>
        <strain evidence="11">JCM 21531</strain>
    </source>
</reference>
<feature type="transmembrane region" description="Helical" evidence="8">
    <location>
        <begin position="324"/>
        <end position="343"/>
    </location>
</feature>
<organism evidence="11 12">
    <name type="scientific">Acetivibrio straminisolvens JCM 21531</name>
    <dbReference type="NCBI Taxonomy" id="1294263"/>
    <lineage>
        <taxon>Bacteria</taxon>
        <taxon>Bacillati</taxon>
        <taxon>Bacillota</taxon>
        <taxon>Clostridia</taxon>
        <taxon>Eubacteriales</taxon>
        <taxon>Oscillospiraceae</taxon>
        <taxon>Acetivibrio</taxon>
    </lineage>
</organism>
<dbReference type="Pfam" id="PF04205">
    <property type="entry name" value="FMN_bind"/>
    <property type="match status" value="1"/>
</dbReference>
<dbReference type="GO" id="GO:0005886">
    <property type="term" value="C:plasma membrane"/>
    <property type="evidence" value="ECO:0007669"/>
    <property type="project" value="UniProtKB-SubCell"/>
</dbReference>
<keyword evidence="9" id="KW-0285">Flavoprotein</keyword>
<evidence type="ECO:0000256" key="2">
    <source>
        <dbReference type="ARBA" id="ARBA00022448"/>
    </source>
</evidence>
<dbReference type="NCBIfam" id="TIGR01948">
    <property type="entry name" value="rnfE"/>
    <property type="match status" value="1"/>
</dbReference>
<evidence type="ECO:0000256" key="9">
    <source>
        <dbReference type="HAMAP-Rule" id="MF_00479"/>
    </source>
</evidence>
<evidence type="ECO:0000313" key="11">
    <source>
        <dbReference type="EMBL" id="GAE88526.1"/>
    </source>
</evidence>
<feature type="transmembrane region" description="Helical" evidence="8">
    <location>
        <begin position="235"/>
        <end position="256"/>
    </location>
</feature>
<dbReference type="STRING" id="1294263.JCM21531_1975"/>
<keyword evidence="8" id="KW-1003">Cell membrane</keyword>
<dbReference type="Proteomes" id="UP000019109">
    <property type="component" value="Unassembled WGS sequence"/>
</dbReference>
<sequence length="418" mass="44534">MNDIVKPTIVLLLICSFVTLALAFTNMQTKDRIAEAARIEEDNAKKEVLSSAEIFEEIPDLESIINRNEAFAPVKKAFVGLKGEEVVGKVFITEAKGYGGTIKITVGIDSEGAITRVKIGDNNETPGLGAKAKDRPFISQFEGIVPKEPLAVVKNAKTKDEEIDAINGATITSKAVTKAVQAALDVNKEINETEGGHKMSGFKTITKGIIKENPVFRLVLGTCPTLAVTTSAENAIGMGAAVIFVLMGSNAVISLLRKVIPDKVRIPAYITIISGFVTIVQMLIKAYLPAIDKQLGIFIPLIVVNCIILARAEMYASKNNPFMSILDGLGMGIGFTLSLLVMGSIREILGNGTWFGMNITGGIYEPAIIMILPPGGFLAFGFIMAAINKLSAEKIEHTGCASCPMPCGVSNNGEEAQA</sequence>
<dbReference type="InterPro" id="IPR007329">
    <property type="entry name" value="FMN-bd"/>
</dbReference>
<dbReference type="GO" id="GO:0022900">
    <property type="term" value="P:electron transport chain"/>
    <property type="evidence" value="ECO:0007669"/>
    <property type="project" value="UniProtKB-UniRule"/>
</dbReference>
<keyword evidence="6 8" id="KW-1133">Transmembrane helix</keyword>
<dbReference type="HAMAP" id="MF_00479">
    <property type="entry name" value="RsxG_RnfG"/>
    <property type="match status" value="1"/>
</dbReference>
<dbReference type="NCBIfam" id="NF009070">
    <property type="entry name" value="PRK12405.1"/>
    <property type="match status" value="1"/>
</dbReference>
<comment type="function">
    <text evidence="8">Part of a membrane-bound complex that couples electron transfer with translocation of ions across the membrane.</text>
</comment>
<evidence type="ECO:0000256" key="5">
    <source>
        <dbReference type="ARBA" id="ARBA00022982"/>
    </source>
</evidence>
<feature type="domain" description="FMN-binding" evidence="10">
    <location>
        <begin position="97"/>
        <end position="187"/>
    </location>
</feature>
<evidence type="ECO:0000313" key="12">
    <source>
        <dbReference type="Proteomes" id="UP000019109"/>
    </source>
</evidence>
<dbReference type="InterPro" id="IPR010209">
    <property type="entry name" value="Ion_transpt_RnfG/RsxG"/>
</dbReference>
<dbReference type="Gene3D" id="3.90.1010.20">
    <property type="match status" value="1"/>
</dbReference>
<dbReference type="GO" id="GO:0012505">
    <property type="term" value="C:endomembrane system"/>
    <property type="evidence" value="ECO:0007669"/>
    <property type="project" value="UniProtKB-SubCell"/>
</dbReference>
<feature type="transmembrane region" description="Helical" evidence="8">
    <location>
        <begin position="294"/>
        <end position="312"/>
    </location>
</feature>
<dbReference type="EMBL" id="BAVR01000020">
    <property type="protein sequence ID" value="GAE88526.1"/>
    <property type="molecule type" value="Genomic_DNA"/>
</dbReference>
<comment type="subunit">
    <text evidence="8">The complex is composed of six subunits: RnfA, RnfB, RnfC, RnfD, RnfE and RnfG.</text>
</comment>
<proteinExistence type="inferred from homology"/>
<keyword evidence="5 8" id="KW-0249">Electron transport</keyword>
<comment type="similarity">
    <text evidence="9">Belongs to the RnfG family.</text>
</comment>
<evidence type="ECO:0000256" key="8">
    <source>
        <dbReference type="HAMAP-Rule" id="MF_00478"/>
    </source>
</evidence>
<evidence type="ECO:0000256" key="3">
    <source>
        <dbReference type="ARBA" id="ARBA00022692"/>
    </source>
</evidence>
<evidence type="ECO:0000259" key="10">
    <source>
        <dbReference type="SMART" id="SM00900"/>
    </source>
</evidence>
<dbReference type="AlphaFoldDB" id="W4V5R8"/>
<dbReference type="GO" id="GO:0009055">
    <property type="term" value="F:electron transfer activity"/>
    <property type="evidence" value="ECO:0007669"/>
    <property type="project" value="InterPro"/>
</dbReference>
<dbReference type="InterPro" id="IPR003667">
    <property type="entry name" value="NqrDE/RnfAE"/>
</dbReference>